<name>A0A9D1FIK7_9BACT</name>
<reference evidence="3" key="1">
    <citation type="submission" date="2020-10" db="EMBL/GenBank/DDBJ databases">
        <authorList>
            <person name="Gilroy R."/>
        </authorList>
    </citation>
    <scope>NUCLEOTIDE SEQUENCE</scope>
    <source>
        <strain evidence="3">CHK152-2871</strain>
    </source>
</reference>
<dbReference type="PANTHER" id="PTHR46558">
    <property type="entry name" value="TRACRIPTIONAL REGULATORY PROTEIN-RELATED-RELATED"/>
    <property type="match status" value="1"/>
</dbReference>
<dbReference type="InterPro" id="IPR001387">
    <property type="entry name" value="Cro/C1-type_HTH"/>
</dbReference>
<comment type="caution">
    <text evidence="3">The sequence shown here is derived from an EMBL/GenBank/DDBJ whole genome shotgun (WGS) entry which is preliminary data.</text>
</comment>
<evidence type="ECO:0000259" key="2">
    <source>
        <dbReference type="PROSITE" id="PS50943"/>
    </source>
</evidence>
<dbReference type="Pfam" id="PF01381">
    <property type="entry name" value="HTH_3"/>
    <property type="match status" value="1"/>
</dbReference>
<proteinExistence type="predicted"/>
<gene>
    <name evidence="3" type="ORF">IAA86_05815</name>
</gene>
<dbReference type="PANTHER" id="PTHR46558:SF15">
    <property type="entry name" value="HELIX-TURN-HELIX DOMAIN PROTEIN"/>
    <property type="match status" value="1"/>
</dbReference>
<dbReference type="SUPFAM" id="SSF47413">
    <property type="entry name" value="lambda repressor-like DNA-binding domains"/>
    <property type="match status" value="1"/>
</dbReference>
<dbReference type="InterPro" id="IPR010982">
    <property type="entry name" value="Lambda_DNA-bd_dom_sf"/>
</dbReference>
<reference evidence="3" key="2">
    <citation type="journal article" date="2021" name="PeerJ">
        <title>Extensive microbial diversity within the chicken gut microbiome revealed by metagenomics and culture.</title>
        <authorList>
            <person name="Gilroy R."/>
            <person name="Ravi A."/>
            <person name="Getino M."/>
            <person name="Pursley I."/>
            <person name="Horton D.L."/>
            <person name="Alikhan N.F."/>
            <person name="Baker D."/>
            <person name="Gharbi K."/>
            <person name="Hall N."/>
            <person name="Watson M."/>
            <person name="Adriaenssens E.M."/>
            <person name="Foster-Nyarko E."/>
            <person name="Jarju S."/>
            <person name="Secka A."/>
            <person name="Antonio M."/>
            <person name="Oren A."/>
            <person name="Chaudhuri R.R."/>
            <person name="La Ragione R."/>
            <person name="Hildebrand F."/>
            <person name="Pallen M.J."/>
        </authorList>
    </citation>
    <scope>NUCLEOTIDE SEQUENCE</scope>
    <source>
        <strain evidence="3">CHK152-2871</strain>
    </source>
</reference>
<dbReference type="Gene3D" id="1.10.260.40">
    <property type="entry name" value="lambda repressor-like DNA-binding domains"/>
    <property type="match status" value="1"/>
</dbReference>
<dbReference type="EMBL" id="DVJQ01000049">
    <property type="protein sequence ID" value="HIS74516.1"/>
    <property type="molecule type" value="Genomic_DNA"/>
</dbReference>
<accession>A0A9D1FIK7</accession>
<dbReference type="Proteomes" id="UP000886865">
    <property type="component" value="Unassembled WGS sequence"/>
</dbReference>
<evidence type="ECO:0000256" key="1">
    <source>
        <dbReference type="ARBA" id="ARBA00023125"/>
    </source>
</evidence>
<evidence type="ECO:0000313" key="3">
    <source>
        <dbReference type="EMBL" id="HIS74516.1"/>
    </source>
</evidence>
<dbReference type="PROSITE" id="PS50943">
    <property type="entry name" value="HTH_CROC1"/>
    <property type="match status" value="1"/>
</dbReference>
<dbReference type="GO" id="GO:0003677">
    <property type="term" value="F:DNA binding"/>
    <property type="evidence" value="ECO:0007669"/>
    <property type="project" value="UniProtKB-KW"/>
</dbReference>
<evidence type="ECO:0000313" key="4">
    <source>
        <dbReference type="Proteomes" id="UP000886865"/>
    </source>
</evidence>
<dbReference type="AlphaFoldDB" id="A0A9D1FIK7"/>
<organism evidence="3 4">
    <name type="scientific">Candidatus Galligastranaerophilus intestinavium</name>
    <dbReference type="NCBI Taxonomy" id="2840836"/>
    <lineage>
        <taxon>Bacteria</taxon>
        <taxon>Candidatus Galligastranaerophilus</taxon>
    </lineage>
</organism>
<protein>
    <submittedName>
        <fullName evidence="3">Helix-turn-helix transcriptional regulator</fullName>
    </submittedName>
</protein>
<dbReference type="SMART" id="SM00530">
    <property type="entry name" value="HTH_XRE"/>
    <property type="match status" value="1"/>
</dbReference>
<dbReference type="CDD" id="cd00093">
    <property type="entry name" value="HTH_XRE"/>
    <property type="match status" value="1"/>
</dbReference>
<feature type="domain" description="HTH cro/C1-type" evidence="2">
    <location>
        <begin position="11"/>
        <end position="65"/>
    </location>
</feature>
<keyword evidence="1" id="KW-0238">DNA-binding</keyword>
<sequence length="108" mass="12641">MKVKRLLGRKIKQYRVLKGFTQEELAEKLNISQRTLSGIECGTNFLSSNTLEKILEVFDISLEEMFYFNYLKSNKEIVNELINDIKAYADDTQKLQTIYKVVKAIIRD</sequence>